<sequence>MMVILLFTVTTTNSPTTSPVCNSSKFWNSHSDSQFLFNISKINDCLIFTAYHRHRPFNERPEYISAKWKNDQECTLSVVQKDDRLVVYYYLTFHKPLVLAYSCIIYELIFNGSV</sequence>
<keyword evidence="2" id="KW-1185">Reference proteome</keyword>
<evidence type="ECO:0000313" key="2">
    <source>
        <dbReference type="Proteomes" id="UP000193560"/>
    </source>
</evidence>
<comment type="caution">
    <text evidence="1">The sequence shown here is derived from an EMBL/GenBank/DDBJ whole genome shotgun (WGS) entry which is preliminary data.</text>
</comment>
<dbReference type="Proteomes" id="UP000193560">
    <property type="component" value="Unassembled WGS sequence"/>
</dbReference>
<name>A0A1X2I9C5_9FUNG</name>
<dbReference type="AlphaFoldDB" id="A0A1X2I9C5"/>
<gene>
    <name evidence="1" type="ORF">BCR42DRAFT_395017</name>
</gene>
<proteinExistence type="predicted"/>
<accession>A0A1X2I9C5</accession>
<evidence type="ECO:0000313" key="1">
    <source>
        <dbReference type="EMBL" id="ORZ11955.1"/>
    </source>
</evidence>
<dbReference type="EMBL" id="MCGE01000020">
    <property type="protein sequence ID" value="ORZ11955.1"/>
    <property type="molecule type" value="Genomic_DNA"/>
</dbReference>
<reference evidence="1 2" key="1">
    <citation type="submission" date="2016-07" db="EMBL/GenBank/DDBJ databases">
        <title>Pervasive Adenine N6-methylation of Active Genes in Fungi.</title>
        <authorList>
            <consortium name="DOE Joint Genome Institute"/>
            <person name="Mondo S.J."/>
            <person name="Dannebaum R.O."/>
            <person name="Kuo R.C."/>
            <person name="Labutti K."/>
            <person name="Haridas S."/>
            <person name="Kuo A."/>
            <person name="Salamov A."/>
            <person name="Ahrendt S.R."/>
            <person name="Lipzen A."/>
            <person name="Sullivan W."/>
            <person name="Andreopoulos W.B."/>
            <person name="Clum A."/>
            <person name="Lindquist E."/>
            <person name="Daum C."/>
            <person name="Ramamoorthy G.K."/>
            <person name="Gryganskyi A."/>
            <person name="Culley D."/>
            <person name="Magnuson J.K."/>
            <person name="James T.Y."/>
            <person name="O'Malley M.A."/>
            <person name="Stajich J.E."/>
            <person name="Spatafora J.W."/>
            <person name="Visel A."/>
            <person name="Grigoriev I.V."/>
        </authorList>
    </citation>
    <scope>NUCLEOTIDE SEQUENCE [LARGE SCALE GENOMIC DNA]</scope>
    <source>
        <strain evidence="1 2">NRRL 1336</strain>
    </source>
</reference>
<protein>
    <submittedName>
        <fullName evidence="1">Uncharacterized protein</fullName>
    </submittedName>
</protein>
<organism evidence="1 2">
    <name type="scientific">Absidia repens</name>
    <dbReference type="NCBI Taxonomy" id="90262"/>
    <lineage>
        <taxon>Eukaryota</taxon>
        <taxon>Fungi</taxon>
        <taxon>Fungi incertae sedis</taxon>
        <taxon>Mucoromycota</taxon>
        <taxon>Mucoromycotina</taxon>
        <taxon>Mucoromycetes</taxon>
        <taxon>Mucorales</taxon>
        <taxon>Cunninghamellaceae</taxon>
        <taxon>Absidia</taxon>
    </lineage>
</organism>